<proteinExistence type="predicted"/>
<comment type="caution">
    <text evidence="1">The sequence shown here is derived from an EMBL/GenBank/DDBJ whole genome shotgun (WGS) entry which is preliminary data.</text>
</comment>
<dbReference type="EMBL" id="LGRX02033126">
    <property type="protein sequence ID" value="KAK3242735.1"/>
    <property type="molecule type" value="Genomic_DNA"/>
</dbReference>
<reference evidence="1 2" key="1">
    <citation type="journal article" date="2015" name="Genome Biol. Evol.">
        <title>Comparative Genomics of a Bacterivorous Green Alga Reveals Evolutionary Causalities and Consequences of Phago-Mixotrophic Mode of Nutrition.</title>
        <authorList>
            <person name="Burns J.A."/>
            <person name="Paasch A."/>
            <person name="Narechania A."/>
            <person name="Kim E."/>
        </authorList>
    </citation>
    <scope>NUCLEOTIDE SEQUENCE [LARGE SCALE GENOMIC DNA]</scope>
    <source>
        <strain evidence="1 2">PLY_AMNH</strain>
    </source>
</reference>
<keyword evidence="2" id="KW-1185">Reference proteome</keyword>
<evidence type="ECO:0000313" key="2">
    <source>
        <dbReference type="Proteomes" id="UP001190700"/>
    </source>
</evidence>
<protein>
    <submittedName>
        <fullName evidence="1">Uncharacterized protein</fullName>
    </submittedName>
</protein>
<evidence type="ECO:0000313" key="1">
    <source>
        <dbReference type="EMBL" id="KAK3242735.1"/>
    </source>
</evidence>
<dbReference type="Proteomes" id="UP001190700">
    <property type="component" value="Unassembled WGS sequence"/>
</dbReference>
<name>A0AAE0BVU5_9CHLO</name>
<gene>
    <name evidence="1" type="ORF">CYMTET_47584</name>
</gene>
<accession>A0AAE0BVU5</accession>
<dbReference type="AlphaFoldDB" id="A0AAE0BVU5"/>
<sequence length="112" mass="11789">MSTARQHARMAPVRSVAASLPLRRHHLTSGYGLVASGGAYAPDTNIESIAFANDDNSDHTELRPQRPPLSPPPCVPLGHCLVVRGGAAVPIPPILLSAFALVCSRVGEQGYN</sequence>
<organism evidence="1 2">
    <name type="scientific">Cymbomonas tetramitiformis</name>
    <dbReference type="NCBI Taxonomy" id="36881"/>
    <lineage>
        <taxon>Eukaryota</taxon>
        <taxon>Viridiplantae</taxon>
        <taxon>Chlorophyta</taxon>
        <taxon>Pyramimonadophyceae</taxon>
        <taxon>Pyramimonadales</taxon>
        <taxon>Pyramimonadaceae</taxon>
        <taxon>Cymbomonas</taxon>
    </lineage>
</organism>